<dbReference type="InterPro" id="IPR013545">
    <property type="entry name" value="T2SS_protein-GspG_C"/>
</dbReference>
<dbReference type="PANTHER" id="PTHR30093:SF45">
    <property type="entry name" value="TYPE II SECRETION SYSTEM CORE PROTEIN G"/>
    <property type="match status" value="1"/>
</dbReference>
<protein>
    <recommendedName>
        <fullName evidence="3">Type II secretion system core protein G</fullName>
    </recommendedName>
</protein>
<keyword evidence="7 11" id="KW-0812">Transmembrane</keyword>
<evidence type="ECO:0000256" key="11">
    <source>
        <dbReference type="SAM" id="Phobius"/>
    </source>
</evidence>
<dbReference type="Gene3D" id="3.30.700.10">
    <property type="entry name" value="Glycoprotein, Type 4 Pilin"/>
    <property type="match status" value="1"/>
</dbReference>
<evidence type="ECO:0000256" key="9">
    <source>
        <dbReference type="ARBA" id="ARBA00023136"/>
    </source>
</evidence>
<dbReference type="InterPro" id="IPR045584">
    <property type="entry name" value="Pilin-like"/>
</dbReference>
<keyword evidence="8 11" id="KW-1133">Transmembrane helix</keyword>
<dbReference type="InterPro" id="IPR000983">
    <property type="entry name" value="Bac_GSPG_pilin"/>
</dbReference>
<dbReference type="RefSeq" id="WP_245499789.1">
    <property type="nucleotide sequence ID" value="NZ_SMAK01000011.1"/>
</dbReference>
<feature type="region of interest" description="Disordered" evidence="10">
    <location>
        <begin position="127"/>
        <end position="155"/>
    </location>
</feature>
<comment type="caution">
    <text evidence="13">The sequence shown here is derived from an EMBL/GenBank/DDBJ whole genome shotgun (WGS) entry which is preliminary data.</text>
</comment>
<proteinExistence type="inferred from homology"/>
<evidence type="ECO:0000259" key="12">
    <source>
        <dbReference type="Pfam" id="PF08334"/>
    </source>
</evidence>
<feature type="domain" description="Type II secretion system protein GspG C-terminal" evidence="12">
    <location>
        <begin position="47"/>
        <end position="153"/>
    </location>
</feature>
<evidence type="ECO:0000256" key="5">
    <source>
        <dbReference type="ARBA" id="ARBA00022481"/>
    </source>
</evidence>
<comment type="subcellular location">
    <subcellularLocation>
        <location evidence="1">Cell inner membrane</location>
        <topology evidence="1">Single-pass membrane protein</topology>
    </subcellularLocation>
</comment>
<dbReference type="AlphaFoldDB" id="A0A4R3M2Q2"/>
<dbReference type="Pfam" id="PF08334">
    <property type="entry name" value="T2SSG"/>
    <property type="match status" value="1"/>
</dbReference>
<dbReference type="EMBL" id="SMAK01000011">
    <property type="protein sequence ID" value="TCT06499.1"/>
    <property type="molecule type" value="Genomic_DNA"/>
</dbReference>
<keyword evidence="5" id="KW-0488">Methylation</keyword>
<keyword evidence="4" id="KW-1003">Cell membrane</keyword>
<organism evidence="13 14">
    <name type="scientific">Tepidamorphus gemmatus</name>
    <dbReference type="NCBI Taxonomy" id="747076"/>
    <lineage>
        <taxon>Bacteria</taxon>
        <taxon>Pseudomonadati</taxon>
        <taxon>Pseudomonadota</taxon>
        <taxon>Alphaproteobacteria</taxon>
        <taxon>Hyphomicrobiales</taxon>
        <taxon>Tepidamorphaceae</taxon>
        <taxon>Tepidamorphus</taxon>
    </lineage>
</organism>
<evidence type="ECO:0000256" key="1">
    <source>
        <dbReference type="ARBA" id="ARBA00004377"/>
    </source>
</evidence>
<dbReference type="GO" id="GO:0015627">
    <property type="term" value="C:type II protein secretion system complex"/>
    <property type="evidence" value="ECO:0007669"/>
    <property type="project" value="InterPro"/>
</dbReference>
<evidence type="ECO:0000256" key="8">
    <source>
        <dbReference type="ARBA" id="ARBA00022989"/>
    </source>
</evidence>
<gene>
    <name evidence="13" type="ORF">EDC22_11182</name>
</gene>
<evidence type="ECO:0000256" key="3">
    <source>
        <dbReference type="ARBA" id="ARBA00020042"/>
    </source>
</evidence>
<reference evidence="13 14" key="1">
    <citation type="submission" date="2019-03" db="EMBL/GenBank/DDBJ databases">
        <title>Genomic Encyclopedia of Type Strains, Phase IV (KMG-IV): sequencing the most valuable type-strain genomes for metagenomic binning, comparative biology and taxonomic classification.</title>
        <authorList>
            <person name="Goeker M."/>
        </authorList>
    </citation>
    <scope>NUCLEOTIDE SEQUENCE [LARGE SCALE GENOMIC DNA]</scope>
    <source>
        <strain evidence="13 14">DSM 19345</strain>
    </source>
</reference>
<evidence type="ECO:0000256" key="7">
    <source>
        <dbReference type="ARBA" id="ARBA00022692"/>
    </source>
</evidence>
<accession>A0A4R3M2Q2</accession>
<evidence type="ECO:0000256" key="2">
    <source>
        <dbReference type="ARBA" id="ARBA00009984"/>
    </source>
</evidence>
<dbReference type="Proteomes" id="UP000295678">
    <property type="component" value="Unassembled WGS sequence"/>
</dbReference>
<evidence type="ECO:0000256" key="6">
    <source>
        <dbReference type="ARBA" id="ARBA00022519"/>
    </source>
</evidence>
<dbReference type="PRINTS" id="PR00813">
    <property type="entry name" value="BCTERIALGSPG"/>
</dbReference>
<dbReference type="NCBIfam" id="TIGR02532">
    <property type="entry name" value="IV_pilin_GFxxxE"/>
    <property type="match status" value="1"/>
</dbReference>
<evidence type="ECO:0000313" key="14">
    <source>
        <dbReference type="Proteomes" id="UP000295678"/>
    </source>
</evidence>
<keyword evidence="14" id="KW-1185">Reference proteome</keyword>
<comment type="similarity">
    <text evidence="2">Belongs to the GSP G family.</text>
</comment>
<name>A0A4R3M2Q2_9HYPH</name>
<evidence type="ECO:0000256" key="4">
    <source>
        <dbReference type="ARBA" id="ARBA00022475"/>
    </source>
</evidence>
<dbReference type="PROSITE" id="PS00409">
    <property type="entry name" value="PROKAR_NTER_METHYL"/>
    <property type="match status" value="1"/>
</dbReference>
<dbReference type="InterPro" id="IPR010054">
    <property type="entry name" value="Type2_sec_GspG"/>
</dbReference>
<evidence type="ECO:0000256" key="10">
    <source>
        <dbReference type="SAM" id="MobiDB-lite"/>
    </source>
</evidence>
<evidence type="ECO:0000313" key="13">
    <source>
        <dbReference type="EMBL" id="TCT06499.1"/>
    </source>
</evidence>
<dbReference type="GO" id="GO:0005886">
    <property type="term" value="C:plasma membrane"/>
    <property type="evidence" value="ECO:0007669"/>
    <property type="project" value="UniProtKB-SubCell"/>
</dbReference>
<sequence>MTLRTIRFAAALDRRRARRDRRGGFTLVELLVVLVILSLIMGLVGPRVLSYLSDARGKSARLQIEAIQSALDLFYLDMGRYPTTSEGLQALVVRVPNADRWNGPYLNQTSVPLDPWGNPYDYRSPGASGPYEITSLGSDGRKGGTGDASDITSTR</sequence>
<dbReference type="PANTHER" id="PTHR30093">
    <property type="entry name" value="GENERAL SECRETION PATHWAY PROTEIN G"/>
    <property type="match status" value="1"/>
</dbReference>
<dbReference type="NCBIfam" id="TIGR01710">
    <property type="entry name" value="typeII_sec_gspG"/>
    <property type="match status" value="1"/>
</dbReference>
<dbReference type="SUPFAM" id="SSF54523">
    <property type="entry name" value="Pili subunits"/>
    <property type="match status" value="1"/>
</dbReference>
<dbReference type="GO" id="GO:0015628">
    <property type="term" value="P:protein secretion by the type II secretion system"/>
    <property type="evidence" value="ECO:0007669"/>
    <property type="project" value="InterPro"/>
</dbReference>
<feature type="transmembrane region" description="Helical" evidence="11">
    <location>
        <begin position="24"/>
        <end position="44"/>
    </location>
</feature>
<keyword evidence="9 11" id="KW-0472">Membrane</keyword>
<dbReference type="Pfam" id="PF07963">
    <property type="entry name" value="N_methyl"/>
    <property type="match status" value="1"/>
</dbReference>
<dbReference type="InterPro" id="IPR012902">
    <property type="entry name" value="N_methyl_site"/>
</dbReference>
<keyword evidence="6" id="KW-0997">Cell inner membrane</keyword>